<organism evidence="2 3">
    <name type="scientific">Kineococcus gynurae</name>
    <dbReference type="NCBI Taxonomy" id="452979"/>
    <lineage>
        <taxon>Bacteria</taxon>
        <taxon>Bacillati</taxon>
        <taxon>Actinomycetota</taxon>
        <taxon>Actinomycetes</taxon>
        <taxon>Kineosporiales</taxon>
        <taxon>Kineosporiaceae</taxon>
        <taxon>Kineococcus</taxon>
    </lineage>
</organism>
<dbReference type="RefSeq" id="WP_380139946.1">
    <property type="nucleotide sequence ID" value="NZ_JBHLUI010000012.1"/>
</dbReference>
<dbReference type="Pfam" id="PF08310">
    <property type="entry name" value="LGFP"/>
    <property type="match status" value="2"/>
</dbReference>
<evidence type="ECO:0000313" key="3">
    <source>
        <dbReference type="Proteomes" id="UP001589748"/>
    </source>
</evidence>
<feature type="region of interest" description="Disordered" evidence="1">
    <location>
        <begin position="949"/>
        <end position="971"/>
    </location>
</feature>
<sequence length="1190" mass="122911">MARATTGYKRFNSGENSSGKPALTVSWEQCTNYPATGGGTKKVCGLIRDKFADKGTVSGYGTPSTDELSTSDGGKYNHFSLSGDVRSIYFSGPTGAHSIQGLIRQKWADSGWEAGPMGYPATDELTAGSGAGRYNHFLKSGGASYTVAWSPSTGVREVHGLIRDRWIANGSFAVAGFPTTDESDALTAGGAVAGKKNDFAPVGSDGAGWGNTSIYWKSGAAQAYSVHGNILRVYKDMGETASWLGFPTSDETVATVMPGGGAAPAGAKQSTFENGVIYGDRRNGYTAMLKPGAAAMLAPRINQQTARWLPLQVSVTAGSNPNWVQRFDTAPVVQYRRGAKAKTGTSGAQLGSQWQNIPAGDLRWQNAAPGTSVSTLTTQLDPTGARVLSNVSASNTPVGGSRIYWDAAKTLKGVAGIIEVRFVFTDSQTSQSVGIAPVGGVAYDPDAGQSGTTAMGPGEVNLLTGAYDLSSTDASAFGISITRSTSSRRTLAGKESPAGQAFGPQWVLGGVDEDLEVGWRSVRQTSDYSLDVVDVSGAVTSFAIDEEGSTWYPASGEEDLTLTPSGGTWSTTTPFGAATWTLTDDDGIVTTFGNRTEATPSTGVVTSSGKQAGWVVTSVLPATTGANEALQRNATRYAYTPYPSASAPTAMRLSKIGAANPSLSASDQAACLTASTPGVGCRVLQLSWTVPAGMSSTAENTRLTSIDLTATDPATGTVSTTRLADYTYNASTGYLTSVTDPRSNLSTQYSYRPDYTANTGAPAGSADATVSIAGPVATVRPPGQQEWSFTYGEVSSTYDTGLLYSMGRLLQVSRATLAAGTVSNVDGSSTWNVVYNVPLDVNAFGPYPMGPESAATWGQDSPPLDATAVFGPTAGTDARKTDADAGNDVADGSARNWSTAAVSYMDVNGRTVNTAAPSSAAGRWVASGTWDDTKTTAQNIAVISAGGTAADANRNGAGSQGPTGSSGSNVPASTIAVPVKGARITASLIDDAGNPTMQITAANRTLALGQDDPGVVATQGPSAAAQLAALSTTSGENTPAGNTTTPDLTTLLTWQRAQLLSTQTRYEPAQSTFTTGPQVDAPLELEVAATEPLRLTVTRGRPDGSVLPVPARSVTLTSYDKDRPTDGSATASNLATYVRTGFVAGTGELLSSTTPTRYKDDAGVWQLRQDPAAYYGSTGVTVASLTPRRR</sequence>
<reference evidence="2 3" key="1">
    <citation type="submission" date="2024-09" db="EMBL/GenBank/DDBJ databases">
        <authorList>
            <person name="Sun Q."/>
            <person name="Mori K."/>
        </authorList>
    </citation>
    <scope>NUCLEOTIDE SEQUENCE [LARGE SCALE GENOMIC DNA]</scope>
    <source>
        <strain evidence="2 3">TISTR 1856</strain>
    </source>
</reference>
<accession>A0ABV5LNU6</accession>
<evidence type="ECO:0000256" key="1">
    <source>
        <dbReference type="SAM" id="MobiDB-lite"/>
    </source>
</evidence>
<feature type="region of interest" description="Disordered" evidence="1">
    <location>
        <begin position="1"/>
        <end position="20"/>
    </location>
</feature>
<protein>
    <submittedName>
        <fullName evidence="2">LGFP repeat-containing protein</fullName>
    </submittedName>
</protein>
<evidence type="ECO:0000313" key="2">
    <source>
        <dbReference type="EMBL" id="MFB9375768.1"/>
    </source>
</evidence>
<dbReference type="Proteomes" id="UP001589748">
    <property type="component" value="Unassembled WGS sequence"/>
</dbReference>
<name>A0ABV5LNU6_9ACTN</name>
<gene>
    <name evidence="2" type="ORF">ACFFVI_02190</name>
</gene>
<dbReference type="EMBL" id="JBHMDM010000001">
    <property type="protein sequence ID" value="MFB9375768.1"/>
    <property type="molecule type" value="Genomic_DNA"/>
</dbReference>
<keyword evidence="3" id="KW-1185">Reference proteome</keyword>
<feature type="compositionally biased region" description="Polar residues" evidence="1">
    <location>
        <begin position="956"/>
        <end position="971"/>
    </location>
</feature>
<proteinExistence type="predicted"/>
<comment type="caution">
    <text evidence="2">The sequence shown here is derived from an EMBL/GenBank/DDBJ whole genome shotgun (WGS) entry which is preliminary data.</text>
</comment>
<dbReference type="InterPro" id="IPR013207">
    <property type="entry name" value="LGFP"/>
</dbReference>